<sequence length="397" mass="42845">MSTQDLLRGIQSNATNNINRTSSKGRGGGGRGGGGRGGGGKGGKGGGGNKGKKGGPGFGIFANEFVDVVYEVEDLGIVGAPSQEELSAAEKKKKQRRFQARRKKKKKQAKEGGEDREEMVNNKGGGGLKGSDSKKNLNVKFVDGLDDMSYKDVGGGSNGGGNAPLNEGGGENNNPEDGGGYGNGSGIDVVELGAAVESSSSPKPYTIPSMPPSSRHLPGTLLLKSRPPSGRLARHNPPCFSKWHVTTSGINRDILTLEADAKLFGSNLKVNTSIPDKSDYVALHKSDRPMSAGRGLKKKKGHTLINDPFPQSPTKNRRPQSASCGRKKIEKEEKRRYDKPRWNVETMLDESRQGFAQVRKHPGVNVRVAEEKAREYREHWKPVDRRFFCTTQNEFGF</sequence>
<evidence type="ECO:0000313" key="2">
    <source>
        <dbReference type="EMBL" id="GMI16708.1"/>
    </source>
</evidence>
<dbReference type="AlphaFoldDB" id="A0A9W7FR28"/>
<feature type="region of interest" description="Disordered" evidence="1">
    <location>
        <begin position="289"/>
        <end position="337"/>
    </location>
</feature>
<protein>
    <submittedName>
        <fullName evidence="2">Uncharacterized protein</fullName>
    </submittedName>
</protein>
<feature type="compositionally biased region" description="Gly residues" evidence="1">
    <location>
        <begin position="25"/>
        <end position="57"/>
    </location>
</feature>
<dbReference type="OrthoDB" id="10594463at2759"/>
<feature type="compositionally biased region" description="Basic residues" evidence="1">
    <location>
        <begin position="91"/>
        <end position="108"/>
    </location>
</feature>
<feature type="region of interest" description="Disordered" evidence="1">
    <location>
        <begin position="1"/>
        <end position="57"/>
    </location>
</feature>
<evidence type="ECO:0000313" key="3">
    <source>
        <dbReference type="Proteomes" id="UP001165122"/>
    </source>
</evidence>
<feature type="region of interest" description="Disordered" evidence="1">
    <location>
        <begin position="148"/>
        <end position="219"/>
    </location>
</feature>
<reference evidence="3" key="1">
    <citation type="journal article" date="2023" name="Commun. Biol.">
        <title>Genome analysis of Parmales, the sister group of diatoms, reveals the evolutionary specialization of diatoms from phago-mixotrophs to photoautotrophs.</title>
        <authorList>
            <person name="Ban H."/>
            <person name="Sato S."/>
            <person name="Yoshikawa S."/>
            <person name="Yamada K."/>
            <person name="Nakamura Y."/>
            <person name="Ichinomiya M."/>
            <person name="Sato N."/>
            <person name="Blanc-Mathieu R."/>
            <person name="Endo H."/>
            <person name="Kuwata A."/>
            <person name="Ogata H."/>
        </authorList>
    </citation>
    <scope>NUCLEOTIDE SEQUENCE [LARGE SCALE GENOMIC DNA]</scope>
    <source>
        <strain evidence="3">NIES 3700</strain>
    </source>
</reference>
<feature type="compositionally biased region" description="Gly residues" evidence="1">
    <location>
        <begin position="153"/>
        <end position="185"/>
    </location>
</feature>
<proteinExistence type="predicted"/>
<dbReference type="EMBL" id="BRXW01000262">
    <property type="protein sequence ID" value="GMI16708.1"/>
    <property type="molecule type" value="Genomic_DNA"/>
</dbReference>
<organism evidence="2 3">
    <name type="scientific">Triparma laevis f. longispina</name>
    <dbReference type="NCBI Taxonomy" id="1714387"/>
    <lineage>
        <taxon>Eukaryota</taxon>
        <taxon>Sar</taxon>
        <taxon>Stramenopiles</taxon>
        <taxon>Ochrophyta</taxon>
        <taxon>Bolidophyceae</taxon>
        <taxon>Parmales</taxon>
        <taxon>Triparmaceae</taxon>
        <taxon>Triparma</taxon>
    </lineage>
</organism>
<comment type="caution">
    <text evidence="2">The sequence shown here is derived from an EMBL/GenBank/DDBJ whole genome shotgun (WGS) entry which is preliminary data.</text>
</comment>
<feature type="compositionally biased region" description="Polar residues" evidence="1">
    <location>
        <begin position="1"/>
        <end position="22"/>
    </location>
</feature>
<keyword evidence="3" id="KW-1185">Reference proteome</keyword>
<feature type="compositionally biased region" description="Basic and acidic residues" evidence="1">
    <location>
        <begin position="327"/>
        <end position="337"/>
    </location>
</feature>
<evidence type="ECO:0000256" key="1">
    <source>
        <dbReference type="SAM" id="MobiDB-lite"/>
    </source>
</evidence>
<name>A0A9W7FR28_9STRA</name>
<gene>
    <name evidence="2" type="ORF">TrLO_g3760</name>
</gene>
<dbReference type="Proteomes" id="UP001165122">
    <property type="component" value="Unassembled WGS sequence"/>
</dbReference>
<feature type="region of interest" description="Disordered" evidence="1">
    <location>
        <begin position="79"/>
        <end position="136"/>
    </location>
</feature>
<accession>A0A9W7FR28</accession>